<evidence type="ECO:0000313" key="5">
    <source>
        <dbReference type="Proteomes" id="UP000502287"/>
    </source>
</evidence>
<dbReference type="Proteomes" id="UP000502287">
    <property type="component" value="Chromosome"/>
</dbReference>
<proteinExistence type="predicted"/>
<keyword evidence="1" id="KW-0812">Transmembrane</keyword>
<gene>
    <name evidence="2" type="ORF">A4G17_02525</name>
    <name evidence="3" type="ORF">EDC49_1786</name>
</gene>
<reference evidence="3 4" key="2">
    <citation type="submission" date="2018-11" db="EMBL/GenBank/DDBJ databases">
        <title>Genomic Encyclopedia of Type Strains, Phase IV (KMG-IV): sequencing the most valuable type-strain genomes for metagenomic binning, comparative biology and taxonomic classification.</title>
        <authorList>
            <person name="Goeker M."/>
        </authorList>
    </citation>
    <scope>NUCLEOTIDE SEQUENCE [LARGE SCALE GENOMIC DNA]</scope>
    <source>
        <strain evidence="3 4">DSM 25797</strain>
    </source>
</reference>
<name>A0AAE6X6K2_9PAST</name>
<dbReference type="EMBL" id="CP015029">
    <property type="protein sequence ID" value="QIM64399.1"/>
    <property type="molecule type" value="Genomic_DNA"/>
</dbReference>
<dbReference type="Proteomes" id="UP000276901">
    <property type="component" value="Unassembled WGS sequence"/>
</dbReference>
<feature type="transmembrane region" description="Helical" evidence="1">
    <location>
        <begin position="47"/>
        <end position="63"/>
    </location>
</feature>
<accession>A0AAE6X6K2</accession>
<feature type="transmembrane region" description="Helical" evidence="1">
    <location>
        <begin position="6"/>
        <end position="26"/>
    </location>
</feature>
<reference evidence="2 5" key="1">
    <citation type="submission" date="2016-03" db="EMBL/GenBank/DDBJ databases">
        <authorList>
            <person name="Hansen M.J."/>
            <person name="Bojesen A.M."/>
            <person name="Planet P."/>
        </authorList>
    </citation>
    <scope>NUCLEOTIDE SEQUENCE [LARGE SCALE GENOMIC DNA]</scope>
    <source>
        <strain evidence="2 5">HPA 21</strain>
    </source>
</reference>
<evidence type="ECO:0000313" key="4">
    <source>
        <dbReference type="Proteomes" id="UP000276901"/>
    </source>
</evidence>
<keyword evidence="1" id="KW-0472">Membrane</keyword>
<dbReference type="KEGG" id="fcl:A4G17_02525"/>
<dbReference type="AlphaFoldDB" id="A0AAE6X6K2"/>
<evidence type="ECO:0000313" key="3">
    <source>
        <dbReference type="EMBL" id="RPE91987.1"/>
    </source>
</evidence>
<protein>
    <submittedName>
        <fullName evidence="2">Uncharacterized protein</fullName>
    </submittedName>
</protein>
<evidence type="ECO:0000313" key="2">
    <source>
        <dbReference type="EMBL" id="QIM64399.1"/>
    </source>
</evidence>
<keyword evidence="1" id="KW-1133">Transmembrane helix</keyword>
<evidence type="ECO:0000256" key="1">
    <source>
        <dbReference type="SAM" id="Phobius"/>
    </source>
</evidence>
<organism evidence="2 5">
    <name type="scientific">Frederiksenia canicola</name>
    <dbReference type="NCBI Taxonomy" id="123824"/>
    <lineage>
        <taxon>Bacteria</taxon>
        <taxon>Pseudomonadati</taxon>
        <taxon>Pseudomonadota</taxon>
        <taxon>Gammaproteobacteria</taxon>
        <taxon>Pasteurellales</taxon>
        <taxon>Pasteurellaceae</taxon>
        <taxon>Frederiksenia</taxon>
    </lineage>
</organism>
<keyword evidence="4" id="KW-1185">Reference proteome</keyword>
<dbReference type="EMBL" id="RKQT01000004">
    <property type="protein sequence ID" value="RPE91987.1"/>
    <property type="molecule type" value="Genomic_DNA"/>
</dbReference>
<sequence>MMSNIFWVLMGFLGAWIIFFGFYIFLEFSVDRKYINYQLLLEESFKDLLYPYFLVVFFKFLLAKRDSR</sequence>